<dbReference type="EMBL" id="BART01042330">
    <property type="protein sequence ID" value="GAH22298.1"/>
    <property type="molecule type" value="Genomic_DNA"/>
</dbReference>
<organism evidence="1">
    <name type="scientific">marine sediment metagenome</name>
    <dbReference type="NCBI Taxonomy" id="412755"/>
    <lineage>
        <taxon>unclassified sequences</taxon>
        <taxon>metagenomes</taxon>
        <taxon>ecological metagenomes</taxon>
    </lineage>
</organism>
<name>X1FND6_9ZZZZ</name>
<evidence type="ECO:0000313" key="1">
    <source>
        <dbReference type="EMBL" id="GAH22298.1"/>
    </source>
</evidence>
<comment type="caution">
    <text evidence="1">The sequence shown here is derived from an EMBL/GenBank/DDBJ whole genome shotgun (WGS) entry which is preliminary data.</text>
</comment>
<gene>
    <name evidence="1" type="ORF">S01H4_67363</name>
</gene>
<feature type="non-terminal residue" evidence="1">
    <location>
        <position position="1"/>
    </location>
</feature>
<proteinExistence type="predicted"/>
<sequence>KYENRRPKTIVKNARIIGVDAIINIFVLIK</sequence>
<dbReference type="AlphaFoldDB" id="X1FND6"/>
<protein>
    <submittedName>
        <fullName evidence="1">Uncharacterized protein</fullName>
    </submittedName>
</protein>
<reference evidence="1" key="1">
    <citation type="journal article" date="2014" name="Front. Microbiol.">
        <title>High frequency of phylogenetically diverse reductive dehalogenase-homologous genes in deep subseafloor sedimentary metagenomes.</title>
        <authorList>
            <person name="Kawai M."/>
            <person name="Futagami T."/>
            <person name="Toyoda A."/>
            <person name="Takaki Y."/>
            <person name="Nishi S."/>
            <person name="Hori S."/>
            <person name="Arai W."/>
            <person name="Tsubouchi T."/>
            <person name="Morono Y."/>
            <person name="Uchiyama I."/>
            <person name="Ito T."/>
            <person name="Fujiyama A."/>
            <person name="Inagaki F."/>
            <person name="Takami H."/>
        </authorList>
    </citation>
    <scope>NUCLEOTIDE SEQUENCE</scope>
    <source>
        <strain evidence="1">Expedition CK06-06</strain>
    </source>
</reference>
<accession>X1FND6</accession>